<dbReference type="KEGG" id="tped:TPE_1393"/>
<dbReference type="AlphaFoldDB" id="S5ZZV1"/>
<keyword evidence="1" id="KW-0812">Transmembrane</keyword>
<protein>
    <submittedName>
        <fullName evidence="2">Uncharacterized protein</fullName>
    </submittedName>
</protein>
<dbReference type="Proteomes" id="UP000015620">
    <property type="component" value="Chromosome"/>
</dbReference>
<feature type="transmembrane region" description="Helical" evidence="1">
    <location>
        <begin position="16"/>
        <end position="39"/>
    </location>
</feature>
<gene>
    <name evidence="2" type="ORF">TPE_1393</name>
</gene>
<reference evidence="2 3" key="1">
    <citation type="journal article" date="2013" name="PLoS ONE">
        <title>Genome-Wide Relatedness of Treponema pedis, from Gingiva and Necrotic Skin Lesions of Pigs, with the Human Oral Pathogen Treponema denticola.</title>
        <authorList>
            <person name="Svartstrom O."/>
            <person name="Mushtaq M."/>
            <person name="Pringle M."/>
            <person name="Segerman B."/>
        </authorList>
    </citation>
    <scope>NUCLEOTIDE SEQUENCE [LARGE SCALE GENOMIC DNA]</scope>
    <source>
        <strain evidence="2">T A4</strain>
    </source>
</reference>
<proteinExistence type="predicted"/>
<organism evidence="2 3">
    <name type="scientific">Treponema pedis str. T A4</name>
    <dbReference type="NCBI Taxonomy" id="1291379"/>
    <lineage>
        <taxon>Bacteria</taxon>
        <taxon>Pseudomonadati</taxon>
        <taxon>Spirochaetota</taxon>
        <taxon>Spirochaetia</taxon>
        <taxon>Spirochaetales</taxon>
        <taxon>Treponemataceae</taxon>
        <taxon>Treponema</taxon>
    </lineage>
</organism>
<evidence type="ECO:0000256" key="1">
    <source>
        <dbReference type="SAM" id="Phobius"/>
    </source>
</evidence>
<keyword evidence="1" id="KW-0472">Membrane</keyword>
<evidence type="ECO:0000313" key="3">
    <source>
        <dbReference type="Proteomes" id="UP000015620"/>
    </source>
</evidence>
<keyword evidence="3" id="KW-1185">Reference proteome</keyword>
<dbReference type="HOGENOM" id="CLU_3206567_0_0_12"/>
<sequence>MDSPLLSAAFISGNNFFYVLSTQCIILQSLPYLLLCILFPPGRKL</sequence>
<dbReference type="EMBL" id="CP004120">
    <property type="protein sequence ID" value="AGT43888.1"/>
    <property type="molecule type" value="Genomic_DNA"/>
</dbReference>
<name>S5ZZV1_9SPIR</name>
<accession>S5ZZV1</accession>
<evidence type="ECO:0000313" key="2">
    <source>
        <dbReference type="EMBL" id="AGT43888.1"/>
    </source>
</evidence>
<dbReference type="STRING" id="1291379.TPE_1393"/>
<keyword evidence="1" id="KW-1133">Transmembrane helix</keyword>